<proteinExistence type="predicted"/>
<evidence type="ECO:0000313" key="4">
    <source>
        <dbReference type="EMBL" id="SHH44583.1"/>
    </source>
</evidence>
<dbReference type="PANTHER" id="PTHR34512:SF30">
    <property type="entry name" value="OUTER MEMBRANE PROTEIN ASSEMBLY FACTOR BAMB"/>
    <property type="match status" value="1"/>
</dbReference>
<name>A0A1M5T2K1_9ALTE</name>
<dbReference type="InterPro" id="IPR011047">
    <property type="entry name" value="Quinoprotein_ADH-like_sf"/>
</dbReference>
<gene>
    <name evidence="4" type="ORF">SAMN05216361_0143</name>
</gene>
<accession>A0A1M5T2K1</accession>
<dbReference type="InterPro" id="IPR015943">
    <property type="entry name" value="WD40/YVTN_repeat-like_dom_sf"/>
</dbReference>
<sequence>MKQLIVVALLSVTFGSSKALASICYCAEWQDVVLKVRIATYEGDYGASPAVANDGTIYINIAGEEEGAPGHLIARDPEGNEAILLSDTVSTAGPVLAEDGTIYIIIRENNKPVLVALSPGGIELWRSQALSWVLNGPAIAEDGTILVTSFLGILYAFSPEGSLLWQLNFDSLAFFPTTIAPNGNIYIPTMGDENSTNSLLVYSSAGEAIWNRTFPVRIFSGLAFNAAGTAYYGADGLYAFTPDGDRLWKGVLDEYDVTIITGSPVFDGVGNLYVGYQAANSDDEGLPYSGIVSFSSEGVLRWSYSVNNDEVILATPIITNDGVVIFGSNKGNVFKVNAETGKSLAIAFVATPVNDIYSLAIDNSGDIIVNGYGGTVIFSDDLELADSFWPKFMRDNRNSSSASAKNSGGNSPQVYKAPTDVDGDGKSDLLWRSYAKGWNFLWAMDGTQTAAATPINVVPEYTWDMVGQG</sequence>
<dbReference type="InterPro" id="IPR018391">
    <property type="entry name" value="PQQ_b-propeller_rpt"/>
</dbReference>
<evidence type="ECO:0000259" key="3">
    <source>
        <dbReference type="Pfam" id="PF13360"/>
    </source>
</evidence>
<dbReference type="Gene3D" id="2.130.10.10">
    <property type="entry name" value="YVTN repeat-like/Quinoprotein amine dehydrogenase"/>
    <property type="match status" value="2"/>
</dbReference>
<feature type="compositionally biased region" description="Low complexity" evidence="1">
    <location>
        <begin position="399"/>
        <end position="411"/>
    </location>
</feature>
<evidence type="ECO:0000313" key="5">
    <source>
        <dbReference type="Proteomes" id="UP000184520"/>
    </source>
</evidence>
<feature type="region of interest" description="Disordered" evidence="1">
    <location>
        <begin position="399"/>
        <end position="420"/>
    </location>
</feature>
<feature type="signal peptide" evidence="2">
    <location>
        <begin position="1"/>
        <end position="21"/>
    </location>
</feature>
<dbReference type="EMBL" id="FQWD01000017">
    <property type="protein sequence ID" value="SHH44583.1"/>
    <property type="molecule type" value="Genomic_DNA"/>
</dbReference>
<organism evidence="4 5">
    <name type="scientific">Marisediminitalea aggregata</name>
    <dbReference type="NCBI Taxonomy" id="634436"/>
    <lineage>
        <taxon>Bacteria</taxon>
        <taxon>Pseudomonadati</taxon>
        <taxon>Pseudomonadota</taxon>
        <taxon>Gammaproteobacteria</taxon>
        <taxon>Alteromonadales</taxon>
        <taxon>Alteromonadaceae</taxon>
        <taxon>Marisediminitalea</taxon>
    </lineage>
</organism>
<evidence type="ECO:0000256" key="1">
    <source>
        <dbReference type="SAM" id="MobiDB-lite"/>
    </source>
</evidence>
<dbReference type="SMART" id="SM00564">
    <property type="entry name" value="PQQ"/>
    <property type="match status" value="4"/>
</dbReference>
<feature type="domain" description="Pyrrolo-quinoline quinone repeat" evidence="3">
    <location>
        <begin position="152"/>
        <end position="344"/>
    </location>
</feature>
<dbReference type="InterPro" id="IPR002372">
    <property type="entry name" value="PQQ_rpt_dom"/>
</dbReference>
<keyword evidence="2" id="KW-0732">Signal</keyword>
<dbReference type="RefSeq" id="WP_073325475.1">
    <property type="nucleotide sequence ID" value="NZ_FQWD01000017.1"/>
</dbReference>
<dbReference type="PANTHER" id="PTHR34512">
    <property type="entry name" value="CELL SURFACE PROTEIN"/>
    <property type="match status" value="1"/>
</dbReference>
<dbReference type="Proteomes" id="UP000184520">
    <property type="component" value="Unassembled WGS sequence"/>
</dbReference>
<evidence type="ECO:0000256" key="2">
    <source>
        <dbReference type="SAM" id="SignalP"/>
    </source>
</evidence>
<protein>
    <submittedName>
        <fullName evidence="4">Outer membrane protein assembly factor BamB, contains PQQ-like beta-propeller repeat</fullName>
    </submittedName>
</protein>
<dbReference type="Pfam" id="PF13360">
    <property type="entry name" value="PQQ_2"/>
    <property type="match status" value="1"/>
</dbReference>
<dbReference type="AlphaFoldDB" id="A0A1M5T2K1"/>
<dbReference type="STRING" id="634436.SAMN05216361_0143"/>
<keyword evidence="5" id="KW-1185">Reference proteome</keyword>
<feature type="non-terminal residue" evidence="4">
    <location>
        <position position="469"/>
    </location>
</feature>
<feature type="chain" id="PRO_5012206397" evidence="2">
    <location>
        <begin position="22"/>
        <end position="469"/>
    </location>
</feature>
<reference evidence="5" key="1">
    <citation type="submission" date="2016-11" db="EMBL/GenBank/DDBJ databases">
        <authorList>
            <person name="Varghese N."/>
            <person name="Submissions S."/>
        </authorList>
    </citation>
    <scope>NUCLEOTIDE SEQUENCE [LARGE SCALE GENOMIC DNA]</scope>
    <source>
        <strain evidence="5">CGMCC 1.8995</strain>
    </source>
</reference>
<dbReference type="SUPFAM" id="SSF50998">
    <property type="entry name" value="Quinoprotein alcohol dehydrogenase-like"/>
    <property type="match status" value="1"/>
</dbReference>